<comment type="caution">
    <text evidence="1">The sequence shown here is derived from an EMBL/GenBank/DDBJ whole genome shotgun (WGS) entry which is preliminary data.</text>
</comment>
<dbReference type="EMBL" id="JYLH01000001">
    <property type="protein sequence ID" value="KRP48915.1"/>
    <property type="molecule type" value="Genomic_DNA"/>
</dbReference>
<dbReference type="Proteomes" id="UP000051446">
    <property type="component" value="Unassembled WGS sequence"/>
</dbReference>
<name>A0A0R2YR07_9PSED</name>
<protein>
    <submittedName>
        <fullName evidence="1">Uncharacterized protein</fullName>
    </submittedName>
</protein>
<organism evidence="1 2">
    <name type="scientific">Pseudomonas libanensis</name>
    <dbReference type="NCBI Taxonomy" id="75588"/>
    <lineage>
        <taxon>Bacteria</taxon>
        <taxon>Pseudomonadati</taxon>
        <taxon>Pseudomonadota</taxon>
        <taxon>Gammaproteobacteria</taxon>
        <taxon>Pseudomonadales</taxon>
        <taxon>Pseudomonadaceae</taxon>
        <taxon>Pseudomonas</taxon>
    </lineage>
</organism>
<gene>
    <name evidence="1" type="ORF">TU73_02130</name>
</gene>
<proteinExistence type="predicted"/>
<sequence>MGDPLGSKVRVGGAQLPWVVMVAASRCLSPSLTAGVGGQQAVEQVIKVHGADSSGQWSDHRQPAALWLVDCVDQADSLKLYTIC</sequence>
<evidence type="ECO:0000313" key="2">
    <source>
        <dbReference type="Proteomes" id="UP000051446"/>
    </source>
</evidence>
<reference evidence="1 2" key="1">
    <citation type="submission" date="2015-02" db="EMBL/GenBank/DDBJ databases">
        <title>Pseudomonas helleri sp. nov. and Pseudomonas weihenstephanensis sp. nov., isolated from raw cows milk.</title>
        <authorList>
            <person name="von Neubeck M."/>
            <person name="Huptas C."/>
            <person name="Wenning M."/>
            <person name="Scherer S."/>
        </authorList>
    </citation>
    <scope>NUCLEOTIDE SEQUENCE [LARGE SCALE GENOMIC DNA]</scope>
    <source>
        <strain evidence="1 2">DSM 17149</strain>
    </source>
</reference>
<accession>A0A0R2YR07</accession>
<dbReference type="AlphaFoldDB" id="A0A0R2YR07"/>
<evidence type="ECO:0000313" key="1">
    <source>
        <dbReference type="EMBL" id="KRP48915.1"/>
    </source>
</evidence>